<organism evidence="1 2">
    <name type="scientific">Salmonella enterica subsp. enterica serovar Urbana str. R8-2977</name>
    <dbReference type="NCBI Taxonomy" id="913084"/>
    <lineage>
        <taxon>Bacteria</taxon>
        <taxon>Pseudomonadati</taxon>
        <taxon>Pseudomonadota</taxon>
        <taxon>Gammaproteobacteria</taxon>
        <taxon>Enterobacterales</taxon>
        <taxon>Enterobacteriaceae</taxon>
        <taxon>Salmonella</taxon>
    </lineage>
</organism>
<evidence type="ECO:0000313" key="1">
    <source>
        <dbReference type="EMBL" id="EHC97061.1"/>
    </source>
</evidence>
<accession>G5S4F5</accession>
<dbReference type="AlphaFoldDB" id="G5S4F5"/>
<sequence length="47" mass="5458">MSAFARRRSPIDAAFFFTKVSDKKINTGLIPKWHQSSSLMLWQTEDN</sequence>
<protein>
    <submittedName>
        <fullName evidence="1">Uncharacterized protein</fullName>
    </submittedName>
</protein>
<name>G5S4F5_SALET</name>
<dbReference type="Proteomes" id="UP000004776">
    <property type="component" value="Unassembled WGS sequence"/>
</dbReference>
<reference evidence="1 2" key="1">
    <citation type="journal article" date="2011" name="BMC Genomics">
        <title>Genome sequencing reveals diversification of virulence factor content and possible host adaptation in distinct subpopulations of Salmonella enterica.</title>
        <authorList>
            <person name="den Bakker H.C."/>
            <person name="Moreno Switt A.I."/>
            <person name="Govoni G."/>
            <person name="Cummings C.A."/>
            <person name="Ranieri M.L."/>
            <person name="Degoricija L."/>
            <person name="Hoelzer K."/>
            <person name="Rodriguez-Rivera L.D."/>
            <person name="Brown S."/>
            <person name="Bolchacova E."/>
            <person name="Furtado M.R."/>
            <person name="Wiedmann M."/>
        </authorList>
    </citation>
    <scope>NUCLEOTIDE SEQUENCE [LARGE SCALE GENOMIC DNA]</scope>
    <source>
        <strain evidence="1 2">R8-2977</strain>
    </source>
</reference>
<evidence type="ECO:0000313" key="2">
    <source>
        <dbReference type="Proteomes" id="UP000004776"/>
    </source>
</evidence>
<comment type="caution">
    <text evidence="1">The sequence shown here is derived from an EMBL/GenBank/DDBJ whole genome shotgun (WGS) entry which is preliminary data.</text>
</comment>
<gene>
    <name evidence="1" type="ORF">LTSEURB_6334</name>
</gene>
<proteinExistence type="predicted"/>
<dbReference type="PATRIC" id="fig|913084.3.peg.4703"/>
<dbReference type="EMBL" id="AFCW01002324">
    <property type="protein sequence ID" value="EHC97061.1"/>
    <property type="molecule type" value="Genomic_DNA"/>
</dbReference>